<dbReference type="PANTHER" id="PTHR23430">
    <property type="entry name" value="HISTONE H2A"/>
    <property type="match status" value="1"/>
</dbReference>
<evidence type="ECO:0000313" key="2">
    <source>
        <dbReference type="Proteomes" id="UP000317650"/>
    </source>
</evidence>
<accession>A0A4S8IHK2</accession>
<gene>
    <name evidence="1" type="ORF">C4D60_Mb09t19050</name>
</gene>
<reference evidence="1 2" key="1">
    <citation type="journal article" date="2019" name="Nat. Plants">
        <title>Genome sequencing of Musa balbisiana reveals subgenome evolution and function divergence in polyploid bananas.</title>
        <authorList>
            <person name="Yao X."/>
        </authorList>
    </citation>
    <scope>NUCLEOTIDE SEQUENCE [LARGE SCALE GENOMIC DNA]</scope>
    <source>
        <strain evidence="2">cv. DH-PKW</strain>
        <tissue evidence="1">Leaves</tissue>
    </source>
</reference>
<keyword evidence="2" id="KW-1185">Reference proteome</keyword>
<evidence type="ECO:0000313" key="1">
    <source>
        <dbReference type="EMBL" id="THU47760.1"/>
    </source>
</evidence>
<dbReference type="STRING" id="52838.A0A4S8IHK2"/>
<name>A0A4S8IHK2_MUSBA</name>
<sequence>MWAAKAAAVEEGRCNGCGCCWPGTDSESCCVVTMAWRGKAIGCAAAKKSISRSSKAGLQFPIGRIAQFLKAGKYAERVGADTPVYYGECLLRPLGQHTVILLSPRKSKQWL</sequence>
<dbReference type="GO" id="GO:0046982">
    <property type="term" value="F:protein heterodimerization activity"/>
    <property type="evidence" value="ECO:0007669"/>
    <property type="project" value="InterPro"/>
</dbReference>
<evidence type="ECO:0008006" key="3">
    <source>
        <dbReference type="Google" id="ProtNLM"/>
    </source>
</evidence>
<dbReference type="GO" id="GO:0003677">
    <property type="term" value="F:DNA binding"/>
    <property type="evidence" value="ECO:0007669"/>
    <property type="project" value="InterPro"/>
</dbReference>
<proteinExistence type="predicted"/>
<dbReference type="AlphaFoldDB" id="A0A4S8IHK2"/>
<protein>
    <recommendedName>
        <fullName evidence="3">Histone H2A</fullName>
    </recommendedName>
</protein>
<dbReference type="EMBL" id="PYDT01000010">
    <property type="protein sequence ID" value="THU47760.1"/>
    <property type="molecule type" value="Genomic_DNA"/>
</dbReference>
<dbReference type="PRINTS" id="PR00620">
    <property type="entry name" value="HISTONEH2A"/>
</dbReference>
<dbReference type="SUPFAM" id="SSF47113">
    <property type="entry name" value="Histone-fold"/>
    <property type="match status" value="1"/>
</dbReference>
<dbReference type="Gene3D" id="1.10.20.10">
    <property type="entry name" value="Histone, subunit A"/>
    <property type="match status" value="1"/>
</dbReference>
<dbReference type="GO" id="GO:0000786">
    <property type="term" value="C:nucleosome"/>
    <property type="evidence" value="ECO:0007669"/>
    <property type="project" value="InterPro"/>
</dbReference>
<dbReference type="InterPro" id="IPR002119">
    <property type="entry name" value="Histone_H2A"/>
</dbReference>
<dbReference type="InterPro" id="IPR009072">
    <property type="entry name" value="Histone-fold"/>
</dbReference>
<organism evidence="1 2">
    <name type="scientific">Musa balbisiana</name>
    <name type="common">Banana</name>
    <dbReference type="NCBI Taxonomy" id="52838"/>
    <lineage>
        <taxon>Eukaryota</taxon>
        <taxon>Viridiplantae</taxon>
        <taxon>Streptophyta</taxon>
        <taxon>Embryophyta</taxon>
        <taxon>Tracheophyta</taxon>
        <taxon>Spermatophyta</taxon>
        <taxon>Magnoliopsida</taxon>
        <taxon>Liliopsida</taxon>
        <taxon>Zingiberales</taxon>
        <taxon>Musaceae</taxon>
        <taxon>Musa</taxon>
    </lineage>
</organism>
<dbReference type="Proteomes" id="UP000317650">
    <property type="component" value="Chromosome 9"/>
</dbReference>
<comment type="caution">
    <text evidence="1">The sequence shown here is derived from an EMBL/GenBank/DDBJ whole genome shotgun (WGS) entry which is preliminary data.</text>
</comment>
<dbReference type="GO" id="GO:0030527">
    <property type="term" value="F:structural constituent of chromatin"/>
    <property type="evidence" value="ECO:0007669"/>
    <property type="project" value="InterPro"/>
</dbReference>